<name>A0A1I1EPM9_RUMAL</name>
<sequence>MKVSFDLDDTLFVSEKNFKVEPALRFPLNLIYKERLRAGTIELMKYIRSAGIELWIYTTSFRSERYIRGMFRSYGIQLDEVVNGQRHADEVQKGHSEGMPSKYPSKYRIDLHIDDDISVAQNGRTYGFKVFTVGAQDDDWANKIIAEIEKIRARKNAEKR</sequence>
<dbReference type="InterPro" id="IPR036412">
    <property type="entry name" value="HAD-like_sf"/>
</dbReference>
<dbReference type="SUPFAM" id="SSF56784">
    <property type="entry name" value="HAD-like"/>
    <property type="match status" value="1"/>
</dbReference>
<dbReference type="AlphaFoldDB" id="A0A1I1EPM9"/>
<gene>
    <name evidence="1" type="ORF">SAMN02910406_00704</name>
</gene>
<reference evidence="1 2" key="1">
    <citation type="submission" date="2016-10" db="EMBL/GenBank/DDBJ databases">
        <authorList>
            <person name="de Groot N.N."/>
        </authorList>
    </citation>
    <scope>NUCLEOTIDE SEQUENCE [LARGE SCALE GENOMIC DNA]</scope>
    <source>
        <strain evidence="1 2">AR67</strain>
    </source>
</reference>
<dbReference type="CDD" id="cd01427">
    <property type="entry name" value="HAD_like"/>
    <property type="match status" value="1"/>
</dbReference>
<dbReference type="EMBL" id="FOKQ01000004">
    <property type="protein sequence ID" value="SFB86853.1"/>
    <property type="molecule type" value="Genomic_DNA"/>
</dbReference>
<accession>A0A1I1EPM9</accession>
<dbReference type="InterPro" id="IPR023214">
    <property type="entry name" value="HAD_sf"/>
</dbReference>
<dbReference type="RefSeq" id="WP_074960086.1">
    <property type="nucleotide sequence ID" value="NZ_FOKQ01000004.1"/>
</dbReference>
<evidence type="ECO:0000313" key="1">
    <source>
        <dbReference type="EMBL" id="SFB86853.1"/>
    </source>
</evidence>
<dbReference type="Proteomes" id="UP000182192">
    <property type="component" value="Unassembled WGS sequence"/>
</dbReference>
<dbReference type="Gene3D" id="3.40.50.1000">
    <property type="entry name" value="HAD superfamily/HAD-like"/>
    <property type="match status" value="1"/>
</dbReference>
<dbReference type="OrthoDB" id="5431593at2"/>
<evidence type="ECO:0000313" key="2">
    <source>
        <dbReference type="Proteomes" id="UP000182192"/>
    </source>
</evidence>
<protein>
    <submittedName>
        <fullName evidence="1">Uncharacterized protein</fullName>
    </submittedName>
</protein>
<organism evidence="1 2">
    <name type="scientific">Ruminococcus albus</name>
    <dbReference type="NCBI Taxonomy" id="1264"/>
    <lineage>
        <taxon>Bacteria</taxon>
        <taxon>Bacillati</taxon>
        <taxon>Bacillota</taxon>
        <taxon>Clostridia</taxon>
        <taxon>Eubacteriales</taxon>
        <taxon>Oscillospiraceae</taxon>
        <taxon>Ruminococcus</taxon>
    </lineage>
</organism>
<proteinExistence type="predicted"/>